<dbReference type="Gene3D" id="1.20.1250.20">
    <property type="entry name" value="MFS general substrate transporter like domains"/>
    <property type="match status" value="1"/>
</dbReference>
<dbReference type="Gene3D" id="1.20.1720.10">
    <property type="entry name" value="Multidrug resistance protein D"/>
    <property type="match status" value="1"/>
</dbReference>
<evidence type="ECO:0000256" key="2">
    <source>
        <dbReference type="ARBA" id="ARBA00022448"/>
    </source>
</evidence>
<comment type="subcellular location">
    <subcellularLocation>
        <location evidence="1">Cell membrane</location>
        <topology evidence="1">Multi-pass membrane protein</topology>
    </subcellularLocation>
</comment>
<dbReference type="InterPro" id="IPR036259">
    <property type="entry name" value="MFS_trans_sf"/>
</dbReference>
<name>A0A5C5URM6_9CORY</name>
<feature type="transmembrane region" description="Helical" evidence="6">
    <location>
        <begin position="140"/>
        <end position="159"/>
    </location>
</feature>
<organism evidence="8 9">
    <name type="scientific">Corynebacterium canis</name>
    <dbReference type="NCBI Taxonomy" id="679663"/>
    <lineage>
        <taxon>Bacteria</taxon>
        <taxon>Bacillati</taxon>
        <taxon>Actinomycetota</taxon>
        <taxon>Actinomycetes</taxon>
        <taxon>Mycobacteriales</taxon>
        <taxon>Corynebacteriaceae</taxon>
        <taxon>Corynebacterium</taxon>
    </lineage>
</organism>
<feature type="transmembrane region" description="Helical" evidence="6">
    <location>
        <begin position="15"/>
        <end position="38"/>
    </location>
</feature>
<dbReference type="AlphaFoldDB" id="A0A5C5URM6"/>
<evidence type="ECO:0000256" key="5">
    <source>
        <dbReference type="ARBA" id="ARBA00023136"/>
    </source>
</evidence>
<evidence type="ECO:0000256" key="3">
    <source>
        <dbReference type="ARBA" id="ARBA00022692"/>
    </source>
</evidence>
<evidence type="ECO:0000256" key="4">
    <source>
        <dbReference type="ARBA" id="ARBA00022989"/>
    </source>
</evidence>
<feature type="transmembrane region" description="Helical" evidence="6">
    <location>
        <begin position="296"/>
        <end position="315"/>
    </location>
</feature>
<evidence type="ECO:0000256" key="6">
    <source>
        <dbReference type="SAM" id="Phobius"/>
    </source>
</evidence>
<dbReference type="GO" id="GO:0022857">
    <property type="term" value="F:transmembrane transporter activity"/>
    <property type="evidence" value="ECO:0007669"/>
    <property type="project" value="InterPro"/>
</dbReference>
<feature type="transmembrane region" description="Helical" evidence="6">
    <location>
        <begin position="356"/>
        <end position="382"/>
    </location>
</feature>
<feature type="transmembrane region" description="Helical" evidence="6">
    <location>
        <begin position="266"/>
        <end position="290"/>
    </location>
</feature>
<evidence type="ECO:0000313" key="8">
    <source>
        <dbReference type="EMBL" id="TWT28994.1"/>
    </source>
</evidence>
<evidence type="ECO:0000313" key="9">
    <source>
        <dbReference type="Proteomes" id="UP000320791"/>
    </source>
</evidence>
<feature type="transmembrane region" description="Helical" evidence="6">
    <location>
        <begin position="115"/>
        <end position="133"/>
    </location>
</feature>
<keyword evidence="5 6" id="KW-0472">Membrane</keyword>
<accession>A0A5C5URM6</accession>
<feature type="transmembrane region" description="Helical" evidence="6">
    <location>
        <begin position="462"/>
        <end position="481"/>
    </location>
</feature>
<feature type="transmembrane region" description="Helical" evidence="6">
    <location>
        <begin position="171"/>
        <end position="192"/>
    </location>
</feature>
<feature type="transmembrane region" description="Helical" evidence="6">
    <location>
        <begin position="322"/>
        <end position="344"/>
    </location>
</feature>
<dbReference type="OrthoDB" id="7375466at2"/>
<dbReference type="InterPro" id="IPR020846">
    <property type="entry name" value="MFS_dom"/>
</dbReference>
<dbReference type="Pfam" id="PF07690">
    <property type="entry name" value="MFS_1"/>
    <property type="match status" value="1"/>
</dbReference>
<dbReference type="RefSeq" id="WP_146323110.1">
    <property type="nucleotide sequence ID" value="NZ_BAABLR010000076.1"/>
</dbReference>
<feature type="transmembrane region" description="Helical" evidence="6">
    <location>
        <begin position="58"/>
        <end position="75"/>
    </location>
</feature>
<keyword evidence="2" id="KW-0813">Transport</keyword>
<evidence type="ECO:0000259" key="7">
    <source>
        <dbReference type="PROSITE" id="PS50850"/>
    </source>
</evidence>
<keyword evidence="9" id="KW-1185">Reference proteome</keyword>
<protein>
    <submittedName>
        <fullName evidence="8">MFS transporter</fullName>
    </submittedName>
</protein>
<dbReference type="EMBL" id="VOHM01000001">
    <property type="protein sequence ID" value="TWT28994.1"/>
    <property type="molecule type" value="Genomic_DNA"/>
</dbReference>
<feature type="transmembrane region" description="Helical" evidence="6">
    <location>
        <begin position="403"/>
        <end position="420"/>
    </location>
</feature>
<keyword evidence="3 6" id="KW-0812">Transmembrane</keyword>
<feature type="transmembrane region" description="Helical" evidence="6">
    <location>
        <begin position="228"/>
        <end position="245"/>
    </location>
</feature>
<dbReference type="SUPFAM" id="SSF103473">
    <property type="entry name" value="MFS general substrate transporter"/>
    <property type="match status" value="1"/>
</dbReference>
<proteinExistence type="predicted"/>
<reference evidence="8 9" key="1">
    <citation type="submission" date="2019-08" db="EMBL/GenBank/DDBJ databases">
        <authorList>
            <person name="Lei W."/>
        </authorList>
    </citation>
    <scope>NUCLEOTIDE SEQUENCE [LARGE SCALE GENOMIC DNA]</scope>
    <source>
        <strain evidence="8 9">CCUG 58627</strain>
    </source>
</reference>
<dbReference type="CDD" id="cd17321">
    <property type="entry name" value="MFS_MMR_MDR_like"/>
    <property type="match status" value="1"/>
</dbReference>
<dbReference type="Proteomes" id="UP000320791">
    <property type="component" value="Unassembled WGS sequence"/>
</dbReference>
<dbReference type="PANTHER" id="PTHR42718">
    <property type="entry name" value="MAJOR FACILITATOR SUPERFAMILY MULTIDRUG TRANSPORTER MFSC"/>
    <property type="match status" value="1"/>
</dbReference>
<dbReference type="GO" id="GO:0005886">
    <property type="term" value="C:plasma membrane"/>
    <property type="evidence" value="ECO:0007669"/>
    <property type="project" value="UniProtKB-SubCell"/>
</dbReference>
<keyword evidence="4 6" id="KW-1133">Transmembrane helix</keyword>
<feature type="domain" description="Major facilitator superfamily (MFS) profile" evidence="7">
    <location>
        <begin position="17"/>
        <end position="486"/>
    </location>
</feature>
<dbReference type="PRINTS" id="PR01036">
    <property type="entry name" value="TCRTETB"/>
</dbReference>
<feature type="transmembrane region" description="Helical" evidence="6">
    <location>
        <begin position="204"/>
        <end position="222"/>
    </location>
</feature>
<dbReference type="PANTHER" id="PTHR42718:SF9">
    <property type="entry name" value="MAJOR FACILITATOR SUPERFAMILY MULTIDRUG TRANSPORTER MFSC"/>
    <property type="match status" value="1"/>
</dbReference>
<evidence type="ECO:0000256" key="1">
    <source>
        <dbReference type="ARBA" id="ARBA00004651"/>
    </source>
</evidence>
<dbReference type="InterPro" id="IPR011701">
    <property type="entry name" value="MFS"/>
</dbReference>
<sequence>MNESEATGGHRASNWWVLVILATGLSLIVLDATIVGVSMPAIMQDLQLSLVDAQRVSALYNTVLAALLLAAGTLGDRVGRNTTFLLGLAFFLAGSVLAALSGTAAALIAGRIVQGVGGALILPSTLSTVNALFRGRDRAAAFGVWGAVISGAAAVGPLLGGMITEWAHWRWVFWVNVPLGLLLIAAALLIVPNTKGDAAPGFDAVGFLLSAVSFGGLVHGIIQKNITLTLVAALFLVAFIVWERLRLQQGKVVLLDLSMLRIGAFTWGNLTAMLVAIGEFGLVFVLPLFLVSGMNLSTLAAGGVLAAMAAGAFLSGALARHLAAAIGPSGVVILGLGLEVFGALQLAAEERPDQQIWLVAVALVIYGVGLGLASAQLTSLVLAQVPAQHSGQASATQSTVRQIGSALGTAIMGTVLSWGMKAYVTGPGSEAVIASGGAALAAMRHSMDVDTLVQGFAEATRITLYSTVAFLALGFASALLVRRYSNMHANME</sequence>
<dbReference type="PROSITE" id="PS50850">
    <property type="entry name" value="MFS"/>
    <property type="match status" value="1"/>
</dbReference>
<comment type="caution">
    <text evidence="8">The sequence shown here is derived from an EMBL/GenBank/DDBJ whole genome shotgun (WGS) entry which is preliminary data.</text>
</comment>
<gene>
    <name evidence="8" type="ORF">FRX94_00265</name>
</gene>
<feature type="transmembrane region" description="Helical" evidence="6">
    <location>
        <begin position="84"/>
        <end position="109"/>
    </location>
</feature>